<dbReference type="AlphaFoldDB" id="A0A645FTU2"/>
<evidence type="ECO:0000256" key="1">
    <source>
        <dbReference type="SAM" id="Phobius"/>
    </source>
</evidence>
<feature type="transmembrane region" description="Helical" evidence="1">
    <location>
        <begin position="35"/>
        <end position="59"/>
    </location>
</feature>
<feature type="transmembrane region" description="Helical" evidence="1">
    <location>
        <begin position="98"/>
        <end position="114"/>
    </location>
</feature>
<comment type="caution">
    <text evidence="2">The sequence shown here is derived from an EMBL/GenBank/DDBJ whole genome shotgun (WGS) entry which is preliminary data.</text>
</comment>
<proteinExistence type="predicted"/>
<dbReference type="EMBL" id="VSSQ01065134">
    <property type="protein sequence ID" value="MPN17897.1"/>
    <property type="molecule type" value="Genomic_DNA"/>
</dbReference>
<name>A0A645FTU2_9ZZZZ</name>
<evidence type="ECO:0000313" key="2">
    <source>
        <dbReference type="EMBL" id="MPN17897.1"/>
    </source>
</evidence>
<reference evidence="2" key="1">
    <citation type="submission" date="2019-08" db="EMBL/GenBank/DDBJ databases">
        <authorList>
            <person name="Kucharzyk K."/>
            <person name="Murdoch R.W."/>
            <person name="Higgins S."/>
            <person name="Loffler F."/>
        </authorList>
    </citation>
    <scope>NUCLEOTIDE SEQUENCE</scope>
</reference>
<keyword evidence="1" id="KW-0812">Transmembrane</keyword>
<accession>A0A645FTU2</accession>
<gene>
    <name evidence="2" type="ORF">SDC9_165252</name>
</gene>
<feature type="transmembrane region" description="Helical" evidence="1">
    <location>
        <begin position="71"/>
        <end position="92"/>
    </location>
</feature>
<keyword evidence="1" id="KW-0472">Membrane</keyword>
<sequence length="134" mass="14433">MKAFLIKGLFTGVAGICLTLMTASGNPLQCEDYGIRSLSAAIIGGMGWGGWGSVACGVYGGGFLVLIQNTVYYFFTLLGKIFTGFSVSSYWQNMVSDLIIFGGLLMTIVTAKAQRETLKQGLKQQFKRGESYGK</sequence>
<protein>
    <recommendedName>
        <fullName evidence="3">Branched-chain amino acid transport system / permease component</fullName>
    </recommendedName>
</protein>
<organism evidence="2">
    <name type="scientific">bioreactor metagenome</name>
    <dbReference type="NCBI Taxonomy" id="1076179"/>
    <lineage>
        <taxon>unclassified sequences</taxon>
        <taxon>metagenomes</taxon>
        <taxon>ecological metagenomes</taxon>
    </lineage>
</organism>
<evidence type="ECO:0008006" key="3">
    <source>
        <dbReference type="Google" id="ProtNLM"/>
    </source>
</evidence>
<keyword evidence="1" id="KW-1133">Transmembrane helix</keyword>